<accession>A0A1G4K703</accession>
<dbReference type="OrthoDB" id="5354116at2759"/>
<dbReference type="Proteomes" id="UP000191024">
    <property type="component" value="Chromosome G"/>
</dbReference>
<name>A0A1G4K703_9SACH</name>
<keyword evidence="3" id="KW-1185">Reference proteome</keyword>
<gene>
    <name evidence="2" type="ORF">LAMI_0G00144G</name>
</gene>
<sequence length="489" mass="56204">MDFNPAFSKIHTILKAASSKCRVLDEKFPSKFFERDPNKVFDSYRKFLRTRVDSEGNLKNEDKVPVTTVAQRLENGEYEIGKQNGFYRLYHDIRLVCTILVHFYSQGTRNYLIVDKFYKFATELLLRECYRLGVSFLNEQSDSSGTKTSFQHMVSNDFIKISVGYSMPYAENYHINTADMDLFSSIISKSQLDYRVTDLPNSSFTVNRLIPQDPEEEAPMLGFLAANTSSIPDPTLPPTEMMTKFLHPNWYALPTTVWLEYGDFQSWAPCFNESGTVLDASRRGTIWLEKVGYMKLLDSKKSKESQEQKINEESKISGGEKSEDESKDADANTKTEGEASTIPFESKEEADSLREPVAQDEPTQDGPESIPNEIKLENLFEWSPGRSVGENEIDAFRSGTQQQAINETLLELNELKKARLKWQRIKKPSSRECMLYHKVQRLMREAILAGNIKKIPQLHCKSFPVLQTNYTGNIPVIRSVQTRKKKYRR</sequence>
<proteinExistence type="predicted"/>
<evidence type="ECO:0000313" key="3">
    <source>
        <dbReference type="Proteomes" id="UP000191024"/>
    </source>
</evidence>
<evidence type="ECO:0000313" key="2">
    <source>
        <dbReference type="EMBL" id="SCU99681.1"/>
    </source>
</evidence>
<dbReference type="AlphaFoldDB" id="A0A1G4K703"/>
<feature type="compositionally biased region" description="Basic and acidic residues" evidence="1">
    <location>
        <begin position="301"/>
        <end position="321"/>
    </location>
</feature>
<reference evidence="2 3" key="1">
    <citation type="submission" date="2016-03" db="EMBL/GenBank/DDBJ databases">
        <authorList>
            <person name="Devillers H."/>
        </authorList>
    </citation>
    <scope>NUCLEOTIDE SEQUENCE [LARGE SCALE GENOMIC DNA]</scope>
    <source>
        <strain evidence="2">CBS 11717</strain>
    </source>
</reference>
<evidence type="ECO:0000256" key="1">
    <source>
        <dbReference type="SAM" id="MobiDB-lite"/>
    </source>
</evidence>
<feature type="region of interest" description="Disordered" evidence="1">
    <location>
        <begin position="301"/>
        <end position="372"/>
    </location>
</feature>
<protein>
    <submittedName>
        <fullName evidence="2">LAMI_0G00144g1_1</fullName>
    </submittedName>
</protein>
<feature type="compositionally biased region" description="Basic and acidic residues" evidence="1">
    <location>
        <begin position="328"/>
        <end position="337"/>
    </location>
</feature>
<dbReference type="STRING" id="1230905.A0A1G4K703"/>
<dbReference type="EMBL" id="LT598469">
    <property type="protein sequence ID" value="SCU99681.1"/>
    <property type="molecule type" value="Genomic_DNA"/>
</dbReference>
<feature type="compositionally biased region" description="Basic and acidic residues" evidence="1">
    <location>
        <begin position="345"/>
        <end position="354"/>
    </location>
</feature>
<organism evidence="2 3">
    <name type="scientific">Lachancea mirantina</name>
    <dbReference type="NCBI Taxonomy" id="1230905"/>
    <lineage>
        <taxon>Eukaryota</taxon>
        <taxon>Fungi</taxon>
        <taxon>Dikarya</taxon>
        <taxon>Ascomycota</taxon>
        <taxon>Saccharomycotina</taxon>
        <taxon>Saccharomycetes</taxon>
        <taxon>Saccharomycetales</taxon>
        <taxon>Saccharomycetaceae</taxon>
        <taxon>Lachancea</taxon>
    </lineage>
</organism>